<evidence type="ECO:0000256" key="1">
    <source>
        <dbReference type="SAM" id="Phobius"/>
    </source>
</evidence>
<evidence type="ECO:0000313" key="2">
    <source>
        <dbReference type="EMBL" id="MBF4693931.1"/>
    </source>
</evidence>
<keyword evidence="1" id="KW-1133">Transmembrane helix</keyword>
<sequence length="417" mass="47438">MKRKRKYLGVVIVAFIFCILAMIYQISDRSDATADNASTKMAIHKQALDAENFSREDSKNQLIEPNTHHVEDMAQIIEQIDYSPYYKYRYYTFLEASTVVIQLDLYRNDSTYDLDKATSTSILTTKRDDIDMFRRDAKLIFSSMEYVKKITFNIGVFINLTFTREWAEHVVDEKLTADNSTENMRTEGTPLEALLSEDGKPTQDTLTVDAFESDTLLYQGNGPLIGFISDEQSDFFDVYAKENATYVTSLPMSLFSSLYKENKSGWIEDADVYYGITDDFSWGVIATASNLGMGNVNVCTSLNRGESWWIGEPDSMISGTVTGAGFASKDIGFLSYRYFRDKGPEIARTLDGGKTWSPMKVEVPSRPENERFTPLNPIFKGLKGIYPIMESFNSKLLYLITEDGGLTWCWQKDNLEE</sequence>
<name>A0ABR9ZVB3_9FIRM</name>
<dbReference type="SUPFAM" id="SSF50939">
    <property type="entry name" value="Sialidases"/>
    <property type="match status" value="1"/>
</dbReference>
<keyword evidence="3" id="KW-1185">Reference proteome</keyword>
<keyword evidence="1" id="KW-0472">Membrane</keyword>
<organism evidence="2 3">
    <name type="scientific">Fusibacter ferrireducens</name>
    <dbReference type="NCBI Taxonomy" id="2785058"/>
    <lineage>
        <taxon>Bacteria</taxon>
        <taxon>Bacillati</taxon>
        <taxon>Bacillota</taxon>
        <taxon>Clostridia</taxon>
        <taxon>Eubacteriales</taxon>
        <taxon>Eubacteriales Family XII. Incertae Sedis</taxon>
        <taxon>Fusibacter</taxon>
    </lineage>
</organism>
<proteinExistence type="predicted"/>
<evidence type="ECO:0000313" key="3">
    <source>
        <dbReference type="Proteomes" id="UP000614200"/>
    </source>
</evidence>
<keyword evidence="1" id="KW-0812">Transmembrane</keyword>
<accession>A0ABR9ZVB3</accession>
<comment type="caution">
    <text evidence="2">The sequence shown here is derived from an EMBL/GenBank/DDBJ whole genome shotgun (WGS) entry which is preliminary data.</text>
</comment>
<feature type="transmembrane region" description="Helical" evidence="1">
    <location>
        <begin position="7"/>
        <end position="26"/>
    </location>
</feature>
<dbReference type="RefSeq" id="WP_194702170.1">
    <property type="nucleotide sequence ID" value="NZ_JADKNH010000007.1"/>
</dbReference>
<dbReference type="Proteomes" id="UP000614200">
    <property type="component" value="Unassembled WGS sequence"/>
</dbReference>
<protein>
    <submittedName>
        <fullName evidence="2">Uncharacterized protein</fullName>
    </submittedName>
</protein>
<reference evidence="2 3" key="1">
    <citation type="submission" date="2020-11" db="EMBL/GenBank/DDBJ databases">
        <title>Fusibacter basophilias sp. nov.</title>
        <authorList>
            <person name="Qiu D."/>
        </authorList>
    </citation>
    <scope>NUCLEOTIDE SEQUENCE [LARGE SCALE GENOMIC DNA]</scope>
    <source>
        <strain evidence="2 3">Q10-2</strain>
    </source>
</reference>
<dbReference type="InterPro" id="IPR036278">
    <property type="entry name" value="Sialidase_sf"/>
</dbReference>
<gene>
    <name evidence="2" type="ORF">ISU02_12490</name>
</gene>
<dbReference type="EMBL" id="JADKNH010000007">
    <property type="protein sequence ID" value="MBF4693931.1"/>
    <property type="molecule type" value="Genomic_DNA"/>
</dbReference>